<reference evidence="1 2" key="1">
    <citation type="submission" date="2011-02" db="EMBL/GenBank/DDBJ databases">
        <title>The Genome Sequence of Sphaeroforma arctica JP610.</title>
        <authorList>
            <consortium name="The Broad Institute Genome Sequencing Platform"/>
            <person name="Russ C."/>
            <person name="Cuomo C."/>
            <person name="Young S.K."/>
            <person name="Zeng Q."/>
            <person name="Gargeya S."/>
            <person name="Alvarado L."/>
            <person name="Berlin A."/>
            <person name="Chapman S.B."/>
            <person name="Chen Z."/>
            <person name="Freedman E."/>
            <person name="Gellesch M."/>
            <person name="Goldberg J."/>
            <person name="Griggs A."/>
            <person name="Gujja S."/>
            <person name="Heilman E."/>
            <person name="Heiman D."/>
            <person name="Howarth C."/>
            <person name="Mehta T."/>
            <person name="Neiman D."/>
            <person name="Pearson M."/>
            <person name="Roberts A."/>
            <person name="Saif S."/>
            <person name="Shea T."/>
            <person name="Shenoy N."/>
            <person name="Sisk P."/>
            <person name="Stolte C."/>
            <person name="Sykes S."/>
            <person name="White J."/>
            <person name="Yandava C."/>
            <person name="Burger G."/>
            <person name="Gray M.W."/>
            <person name="Holland P.W.H."/>
            <person name="King N."/>
            <person name="Lang F.B.F."/>
            <person name="Roger A.J."/>
            <person name="Ruiz-Trillo I."/>
            <person name="Haas B."/>
            <person name="Nusbaum C."/>
            <person name="Birren B."/>
        </authorList>
    </citation>
    <scope>NUCLEOTIDE SEQUENCE [LARGE SCALE GENOMIC DNA]</scope>
    <source>
        <strain evidence="1 2">JP610</strain>
    </source>
</reference>
<protein>
    <submittedName>
        <fullName evidence="1">Uncharacterized protein</fullName>
    </submittedName>
</protein>
<evidence type="ECO:0000313" key="2">
    <source>
        <dbReference type="Proteomes" id="UP000054560"/>
    </source>
</evidence>
<name>A0A0L0F9E8_9EUKA</name>
<organism evidence="1 2">
    <name type="scientific">Sphaeroforma arctica JP610</name>
    <dbReference type="NCBI Taxonomy" id="667725"/>
    <lineage>
        <taxon>Eukaryota</taxon>
        <taxon>Ichthyosporea</taxon>
        <taxon>Ichthyophonida</taxon>
        <taxon>Sphaeroforma</taxon>
    </lineage>
</organism>
<accession>A0A0L0F9E8</accession>
<sequence>MFLSDSHRNHLFLVHTNTQQQAETIPFSYIPIHNNRTQPSQLPLNAFNVYDPTVTAQVRLLKRALPLPFTGNDTSLTHTSSCSGIHSATTTNNNSFISEQGLDLHTAAHTYAPTHSHTHSYTHNPPHSARARRVSALNTFSYDNIMPKENADALSATTIT</sequence>
<proteinExistence type="predicted"/>
<dbReference type="RefSeq" id="XP_014146640.1">
    <property type="nucleotide sequence ID" value="XM_014291165.1"/>
</dbReference>
<evidence type="ECO:0000313" key="1">
    <source>
        <dbReference type="EMBL" id="KNC72738.1"/>
    </source>
</evidence>
<keyword evidence="2" id="KW-1185">Reference proteome</keyword>
<gene>
    <name evidence="1" type="ORF">SARC_14702</name>
</gene>
<feature type="non-terminal residue" evidence="1">
    <location>
        <position position="160"/>
    </location>
</feature>
<dbReference type="EMBL" id="KQ246575">
    <property type="protein sequence ID" value="KNC72738.1"/>
    <property type="molecule type" value="Genomic_DNA"/>
</dbReference>
<dbReference type="GeneID" id="25915206"/>
<dbReference type="AlphaFoldDB" id="A0A0L0F9E8"/>
<dbReference type="Proteomes" id="UP000054560">
    <property type="component" value="Unassembled WGS sequence"/>
</dbReference>